<name>A0ACC2PQS1_9HYME</name>
<keyword evidence="2" id="KW-1185">Reference proteome</keyword>
<protein>
    <submittedName>
        <fullName evidence="1">Uncharacterized protein</fullName>
    </submittedName>
</protein>
<comment type="caution">
    <text evidence="1">The sequence shown here is derived from an EMBL/GenBank/DDBJ whole genome shotgun (WGS) entry which is preliminary data.</text>
</comment>
<reference evidence="1" key="1">
    <citation type="submission" date="2023-04" db="EMBL/GenBank/DDBJ databases">
        <title>A chromosome-level genome assembly of the parasitoid wasp Eretmocerus hayati.</title>
        <authorList>
            <person name="Zhong Y."/>
            <person name="Liu S."/>
            <person name="Liu Y."/>
        </authorList>
    </citation>
    <scope>NUCLEOTIDE SEQUENCE</scope>
    <source>
        <strain evidence="1">ZJU_SS_LIU_2023</strain>
    </source>
</reference>
<dbReference type="EMBL" id="CM056741">
    <property type="protein sequence ID" value="KAJ8685851.1"/>
    <property type="molecule type" value="Genomic_DNA"/>
</dbReference>
<evidence type="ECO:0000313" key="2">
    <source>
        <dbReference type="Proteomes" id="UP001239111"/>
    </source>
</evidence>
<sequence>MPISKAQRLRKRASHRLKRLREKVERFQAIIEQANQSPEPQSSRPMPRPFNKTETSDDDDDCLVIQNVVSWEEFENLYVLDGSVFWERDQVGSRRWQEGAEASSPREKGSPEVEEASLGPHGPIQGEVGAGRAAAASAAREASGENCQGGEALGQEGATPPRQNAETRRCEETSSDLLQNGVYPQKEENSMFSAATTECDVEEGIAGAEQLIEDIIKAILPHLSKLLLARRQFENKKKIVDFKRRVLLVVEHEGVSLPCGPLSHKFRTAYRLVHARNPPPDDMLLAKDEVIGNESNNEEGASDVASYVAEPRHSDEEDASEIDWCAAEPESVEESYIEAEAYSTEPEQSGVAEHSGPFYPENSYTQSSSSELDSDVRYEFTYEEGEDINRPVRILTPTAETYSPAAELFRESSHRNNQMSLEYLYDEAI</sequence>
<dbReference type="Proteomes" id="UP001239111">
    <property type="component" value="Chromosome 1"/>
</dbReference>
<gene>
    <name evidence="1" type="ORF">QAD02_021644</name>
</gene>
<proteinExistence type="predicted"/>
<evidence type="ECO:0000313" key="1">
    <source>
        <dbReference type="EMBL" id="KAJ8685851.1"/>
    </source>
</evidence>
<accession>A0ACC2PQS1</accession>
<organism evidence="1 2">
    <name type="scientific">Eretmocerus hayati</name>
    <dbReference type="NCBI Taxonomy" id="131215"/>
    <lineage>
        <taxon>Eukaryota</taxon>
        <taxon>Metazoa</taxon>
        <taxon>Ecdysozoa</taxon>
        <taxon>Arthropoda</taxon>
        <taxon>Hexapoda</taxon>
        <taxon>Insecta</taxon>
        <taxon>Pterygota</taxon>
        <taxon>Neoptera</taxon>
        <taxon>Endopterygota</taxon>
        <taxon>Hymenoptera</taxon>
        <taxon>Apocrita</taxon>
        <taxon>Proctotrupomorpha</taxon>
        <taxon>Chalcidoidea</taxon>
        <taxon>Aphelinidae</taxon>
        <taxon>Aphelininae</taxon>
        <taxon>Eretmocerus</taxon>
    </lineage>
</organism>